<dbReference type="Gene3D" id="3.10.20.90">
    <property type="entry name" value="Phosphatidylinositol 3-kinase Catalytic Subunit, Chain A, domain 1"/>
    <property type="match status" value="1"/>
</dbReference>
<dbReference type="PANTHER" id="PTHR46467">
    <property type="entry name" value="TETHER CONTAINING UBX DOMAIN FOR GLUT4"/>
    <property type="match status" value="1"/>
</dbReference>
<dbReference type="AlphaFoldDB" id="A0A8H5BPX7"/>
<feature type="domain" description="UBX" evidence="2">
    <location>
        <begin position="78"/>
        <end position="114"/>
    </location>
</feature>
<dbReference type="PANTHER" id="PTHR46467:SF1">
    <property type="entry name" value="TETHER CONTAINING UBX DOMAIN FOR GLUT4"/>
    <property type="match status" value="1"/>
</dbReference>
<dbReference type="SUPFAM" id="SSF54236">
    <property type="entry name" value="Ubiquitin-like"/>
    <property type="match status" value="1"/>
</dbReference>
<sequence length="215" mass="23372">MSSQRAEPIPEDFKLFRALSPGAVPASAPPELPDSYFTPTAADLKNAQTTLAARTQALTNAPLQLRAVREAEVKAKRDRWPEARIRIKFTDRTQLEKVFPASSKIRVVYAFVRSCLRDDVKPIKFILCASSLLLYFLLRSAEMSDVSSHCYVDSPAPLSDFVLSQAVDLPIPVPPAEPEPAAAAKKKPAPSASGSAGKSSGSGEVKVPKWLKLKK</sequence>
<comment type="caution">
    <text evidence="3">The sequence shown here is derived from an EMBL/GenBank/DDBJ whole genome shotgun (WGS) entry which is preliminary data.</text>
</comment>
<dbReference type="Pfam" id="PF00789">
    <property type="entry name" value="UBX"/>
    <property type="match status" value="1"/>
</dbReference>
<accession>A0A8H5BPX7</accession>
<proteinExistence type="predicted"/>
<dbReference type="GO" id="GO:0012506">
    <property type="term" value="C:vesicle membrane"/>
    <property type="evidence" value="ECO:0007669"/>
    <property type="project" value="TreeGrafter"/>
</dbReference>
<dbReference type="PROSITE" id="PS50033">
    <property type="entry name" value="UBX"/>
    <property type="match status" value="1"/>
</dbReference>
<dbReference type="GO" id="GO:0006886">
    <property type="term" value="P:intracellular protein transport"/>
    <property type="evidence" value="ECO:0007669"/>
    <property type="project" value="TreeGrafter"/>
</dbReference>
<protein>
    <recommendedName>
        <fullName evidence="2">UBX domain-containing protein</fullName>
    </recommendedName>
</protein>
<dbReference type="InterPro" id="IPR001012">
    <property type="entry name" value="UBX_dom"/>
</dbReference>
<reference evidence="3 4" key="1">
    <citation type="journal article" date="2020" name="ISME J.">
        <title>Uncovering the hidden diversity of litter-decomposition mechanisms in mushroom-forming fungi.</title>
        <authorList>
            <person name="Floudas D."/>
            <person name="Bentzer J."/>
            <person name="Ahren D."/>
            <person name="Johansson T."/>
            <person name="Persson P."/>
            <person name="Tunlid A."/>
        </authorList>
    </citation>
    <scope>NUCLEOTIDE SEQUENCE [LARGE SCALE GENOMIC DNA]</scope>
    <source>
        <strain evidence="3 4">CBS 101986</strain>
    </source>
</reference>
<keyword evidence="4" id="KW-1185">Reference proteome</keyword>
<evidence type="ECO:0000256" key="1">
    <source>
        <dbReference type="SAM" id="MobiDB-lite"/>
    </source>
</evidence>
<evidence type="ECO:0000259" key="2">
    <source>
        <dbReference type="PROSITE" id="PS50033"/>
    </source>
</evidence>
<feature type="region of interest" description="Disordered" evidence="1">
    <location>
        <begin position="172"/>
        <end position="215"/>
    </location>
</feature>
<name>A0A8H5BPX7_9AGAR</name>
<organism evidence="3 4">
    <name type="scientific">Psilocybe cf. subviscida</name>
    <dbReference type="NCBI Taxonomy" id="2480587"/>
    <lineage>
        <taxon>Eukaryota</taxon>
        <taxon>Fungi</taxon>
        <taxon>Dikarya</taxon>
        <taxon>Basidiomycota</taxon>
        <taxon>Agaricomycotina</taxon>
        <taxon>Agaricomycetes</taxon>
        <taxon>Agaricomycetidae</taxon>
        <taxon>Agaricales</taxon>
        <taxon>Agaricineae</taxon>
        <taxon>Strophariaceae</taxon>
        <taxon>Psilocybe</taxon>
    </lineage>
</organism>
<dbReference type="GO" id="GO:0005634">
    <property type="term" value="C:nucleus"/>
    <property type="evidence" value="ECO:0007669"/>
    <property type="project" value="TreeGrafter"/>
</dbReference>
<feature type="compositionally biased region" description="Low complexity" evidence="1">
    <location>
        <begin position="179"/>
        <end position="205"/>
    </location>
</feature>
<dbReference type="Proteomes" id="UP000567179">
    <property type="component" value="Unassembled WGS sequence"/>
</dbReference>
<gene>
    <name evidence="3" type="ORF">D9619_004605</name>
</gene>
<evidence type="ECO:0000313" key="3">
    <source>
        <dbReference type="EMBL" id="KAF5326896.1"/>
    </source>
</evidence>
<dbReference type="OrthoDB" id="440781at2759"/>
<dbReference type="InterPro" id="IPR029071">
    <property type="entry name" value="Ubiquitin-like_domsf"/>
</dbReference>
<dbReference type="GO" id="GO:0005737">
    <property type="term" value="C:cytoplasm"/>
    <property type="evidence" value="ECO:0007669"/>
    <property type="project" value="TreeGrafter"/>
</dbReference>
<dbReference type="EMBL" id="JAACJJ010000014">
    <property type="protein sequence ID" value="KAF5326896.1"/>
    <property type="molecule type" value="Genomic_DNA"/>
</dbReference>
<evidence type="ECO:0000313" key="4">
    <source>
        <dbReference type="Proteomes" id="UP000567179"/>
    </source>
</evidence>